<organism evidence="4 5">
    <name type="scientific">Rhodopirellula baltica (strain DSM 10527 / NCIMB 13988 / SH1)</name>
    <dbReference type="NCBI Taxonomy" id="243090"/>
    <lineage>
        <taxon>Bacteria</taxon>
        <taxon>Pseudomonadati</taxon>
        <taxon>Planctomycetota</taxon>
        <taxon>Planctomycetia</taxon>
        <taxon>Pirellulales</taxon>
        <taxon>Pirellulaceae</taxon>
        <taxon>Rhodopirellula</taxon>
    </lineage>
</organism>
<proteinExistence type="predicted"/>
<dbReference type="AlphaFoldDB" id="Q7UIE3"/>
<dbReference type="PANTHER" id="PTHR12526">
    <property type="entry name" value="GLYCOSYLTRANSFERASE"/>
    <property type="match status" value="1"/>
</dbReference>
<evidence type="ECO:0000259" key="3">
    <source>
        <dbReference type="Pfam" id="PF13439"/>
    </source>
</evidence>
<dbReference type="HOGENOM" id="CLU_009583_0_3_0"/>
<dbReference type="GO" id="GO:0016757">
    <property type="term" value="F:glycosyltransferase activity"/>
    <property type="evidence" value="ECO:0000318"/>
    <property type="project" value="GO_Central"/>
</dbReference>
<evidence type="ECO:0000313" key="5">
    <source>
        <dbReference type="Proteomes" id="UP000001025"/>
    </source>
</evidence>
<feature type="compositionally biased region" description="Polar residues" evidence="1">
    <location>
        <begin position="7"/>
        <end position="54"/>
    </location>
</feature>
<dbReference type="Pfam" id="PF00534">
    <property type="entry name" value="Glycos_transf_1"/>
    <property type="match status" value="1"/>
</dbReference>
<evidence type="ECO:0000313" key="4">
    <source>
        <dbReference type="EMBL" id="CAD77671.1"/>
    </source>
</evidence>
<dbReference type="SUPFAM" id="SSF53756">
    <property type="entry name" value="UDP-Glycosyltransferase/glycogen phosphorylase"/>
    <property type="match status" value="1"/>
</dbReference>
<dbReference type="Proteomes" id="UP000001025">
    <property type="component" value="Chromosome"/>
</dbReference>
<dbReference type="InterPro" id="IPR001296">
    <property type="entry name" value="Glyco_trans_1"/>
</dbReference>
<dbReference type="CDD" id="cd03808">
    <property type="entry name" value="GT4_CapM-like"/>
    <property type="match status" value="1"/>
</dbReference>
<dbReference type="InterPro" id="IPR028098">
    <property type="entry name" value="Glyco_trans_4-like_N"/>
</dbReference>
<dbReference type="Gene3D" id="3.40.50.2000">
    <property type="entry name" value="Glycogen Phosphorylase B"/>
    <property type="match status" value="2"/>
</dbReference>
<protein>
    <submittedName>
        <fullName evidence="4">Probable hexosyltransferase</fullName>
        <ecNumber evidence="4">2.4.1.-</ecNumber>
    </submittedName>
</protein>
<reference evidence="4 5" key="1">
    <citation type="journal article" date="2003" name="Proc. Natl. Acad. Sci. U.S.A.">
        <title>Complete genome sequence of the marine planctomycete Pirellula sp. strain 1.</title>
        <authorList>
            <person name="Gloeckner F.O."/>
            <person name="Kube M."/>
            <person name="Bauer M."/>
            <person name="Teeling H."/>
            <person name="Lombardot T."/>
            <person name="Ludwig W."/>
            <person name="Gade D."/>
            <person name="Beck A."/>
            <person name="Borzym K."/>
            <person name="Heitmann K."/>
            <person name="Rabus R."/>
            <person name="Schlesner H."/>
            <person name="Amann R."/>
            <person name="Reinhardt R."/>
        </authorList>
    </citation>
    <scope>NUCLEOTIDE SEQUENCE [LARGE SCALE GENOMIC DNA]</scope>
    <source>
        <strain evidence="5">DSM 10527 / NCIMB 13988 / SH1</strain>
    </source>
</reference>
<feature type="domain" description="Glycosyl transferase family 1" evidence="2">
    <location>
        <begin position="275"/>
        <end position="429"/>
    </location>
</feature>
<feature type="region of interest" description="Disordered" evidence="1">
    <location>
        <begin position="1"/>
        <end position="54"/>
    </location>
</feature>
<feature type="domain" description="Glycosyltransferase subfamily 4-like N-terminal" evidence="3">
    <location>
        <begin position="105"/>
        <end position="269"/>
    </location>
</feature>
<sequence>MPPATASFATNRSRQSPADALSSRTESFGSAITPDTSARPAMQSTTNSNFPSVANASVTPVVTPAGDASTDVTEGLSFSPASHPSALNVPREIRVLHVVNGEHFSGAERVQSHLGRCLPDLHVTADFACVKPGRFADMLEEHQSGMAGENWGQCHRVPMRHRLDWTAVKRLARVMAEGEYELLHAHTPRTAMLASAVSKWSGRPWVYHVHSPAGRDCERAWSNRINAWIERRSLANCSHLITVSNSLREDTIQQGFPAEKVTVVHNGVPAIRPARKSKPTIGGRWTIGMVALMRARKGLEVVLDALAILNNVGTEVTLRCIGPFETEAYRQQIDAQISDLGIGHLIDWVGFTQDVPGELARLDAMVLPSLYGEGLPMVVLESMAAGTPVIATSVEGTPEAIRHGIEGVLAEPRDAESLAEQIQAMVSGQYDWQSMSDFAVTRHHQCFSDHTMAHGVAKVYRRILDPMGHSTVG</sequence>
<accession>Q7UIE3</accession>
<keyword evidence="4" id="KW-0808">Transferase</keyword>
<dbReference type="STRING" id="243090.RB12590"/>
<dbReference type="OrthoDB" id="9775208at2"/>
<dbReference type="EnsemblBacteria" id="CAD77671">
    <property type="protein sequence ID" value="CAD77671"/>
    <property type="gene ID" value="RB12590"/>
</dbReference>
<dbReference type="EC" id="2.4.1.-" evidence="4"/>
<dbReference type="CAZy" id="GT4">
    <property type="family name" value="Glycosyltransferase Family 4"/>
</dbReference>
<dbReference type="PANTHER" id="PTHR12526:SF636">
    <property type="entry name" value="BLL3647 PROTEIN"/>
    <property type="match status" value="1"/>
</dbReference>
<gene>
    <name evidence="4" type="ordered locus">RB12590</name>
</gene>
<dbReference type="eggNOG" id="COG0438">
    <property type="taxonomic scope" value="Bacteria"/>
</dbReference>
<evidence type="ECO:0000256" key="1">
    <source>
        <dbReference type="SAM" id="MobiDB-lite"/>
    </source>
</evidence>
<dbReference type="InParanoid" id="Q7UIE3"/>
<dbReference type="PATRIC" id="fig|243090.15.peg.6104"/>
<dbReference type="Pfam" id="PF13439">
    <property type="entry name" value="Glyco_transf_4"/>
    <property type="match status" value="1"/>
</dbReference>
<dbReference type="KEGG" id="rba:RB12590"/>
<dbReference type="EMBL" id="BX294155">
    <property type="protein sequence ID" value="CAD77671.1"/>
    <property type="molecule type" value="Genomic_DNA"/>
</dbReference>
<evidence type="ECO:0000259" key="2">
    <source>
        <dbReference type="Pfam" id="PF00534"/>
    </source>
</evidence>
<keyword evidence="4" id="KW-0328">Glycosyltransferase</keyword>
<keyword evidence="5" id="KW-1185">Reference proteome</keyword>
<name>Q7UIE3_RHOBA</name>